<evidence type="ECO:0000256" key="5">
    <source>
        <dbReference type="ARBA" id="ARBA00023180"/>
    </source>
</evidence>
<dbReference type="Proteomes" id="UP000070675">
    <property type="component" value="Unassembled WGS sequence"/>
</dbReference>
<dbReference type="PANTHER" id="PTHR11802:SF3">
    <property type="entry name" value="RETINOID-INDUCIBLE SERINE CARBOXYPEPTIDASE"/>
    <property type="match status" value="1"/>
</dbReference>
<keyword evidence="4" id="KW-0378">Hydrolase</keyword>
<keyword evidence="3" id="KW-0732">Signal</keyword>
<keyword evidence="5" id="KW-0325">Glycoprotein</keyword>
<evidence type="ECO:0000256" key="6">
    <source>
        <dbReference type="SAM" id="MobiDB-lite"/>
    </source>
</evidence>
<dbReference type="InterPro" id="IPR001563">
    <property type="entry name" value="Peptidase_S10"/>
</dbReference>
<evidence type="ECO:0000256" key="3">
    <source>
        <dbReference type="ARBA" id="ARBA00022729"/>
    </source>
</evidence>
<dbReference type="OrthoDB" id="9770107at2"/>
<dbReference type="GO" id="GO:0004185">
    <property type="term" value="F:serine-type carboxypeptidase activity"/>
    <property type="evidence" value="ECO:0007669"/>
    <property type="project" value="InterPro"/>
</dbReference>
<proteinExistence type="predicted"/>
<comment type="caution">
    <text evidence="7">The sequence shown here is derived from an EMBL/GenBank/DDBJ whole genome shotgun (WGS) entry which is preliminary data.</text>
</comment>
<evidence type="ECO:0000256" key="1">
    <source>
        <dbReference type="ARBA" id="ARBA00022645"/>
    </source>
</evidence>
<dbReference type="InterPro" id="IPR029058">
    <property type="entry name" value="AB_hydrolase_fold"/>
</dbReference>
<organism evidence="7 8">
    <name type="scientific">Atopobium deltae</name>
    <dbReference type="NCBI Taxonomy" id="1393034"/>
    <lineage>
        <taxon>Bacteria</taxon>
        <taxon>Bacillati</taxon>
        <taxon>Actinomycetota</taxon>
        <taxon>Coriobacteriia</taxon>
        <taxon>Coriobacteriales</taxon>
        <taxon>Atopobiaceae</taxon>
        <taxon>Atopobium</taxon>
    </lineage>
</organism>
<feature type="compositionally biased region" description="Low complexity" evidence="6">
    <location>
        <begin position="15"/>
        <end position="29"/>
    </location>
</feature>
<dbReference type="PANTHER" id="PTHR11802">
    <property type="entry name" value="SERINE PROTEASE FAMILY S10 SERINE CARBOXYPEPTIDASE"/>
    <property type="match status" value="1"/>
</dbReference>
<feature type="compositionally biased region" description="Polar residues" evidence="6">
    <location>
        <begin position="1"/>
        <end position="12"/>
    </location>
</feature>
<dbReference type="EMBL" id="LSCR01000040">
    <property type="protein sequence ID" value="KXB33256.1"/>
    <property type="molecule type" value="Genomic_DNA"/>
</dbReference>
<evidence type="ECO:0000313" key="8">
    <source>
        <dbReference type="Proteomes" id="UP000070675"/>
    </source>
</evidence>
<dbReference type="STRING" id="1393034.HMPREF3192_01228"/>
<dbReference type="RefSeq" id="WP_066306191.1">
    <property type="nucleotide sequence ID" value="NZ_KQ959516.1"/>
</dbReference>
<evidence type="ECO:0000256" key="4">
    <source>
        <dbReference type="ARBA" id="ARBA00022801"/>
    </source>
</evidence>
<feature type="region of interest" description="Disordered" evidence="6">
    <location>
        <begin position="1"/>
        <end position="31"/>
    </location>
</feature>
<evidence type="ECO:0000256" key="2">
    <source>
        <dbReference type="ARBA" id="ARBA00022670"/>
    </source>
</evidence>
<name>A0A133XQN8_9ACTN</name>
<keyword evidence="8" id="KW-1185">Reference proteome</keyword>
<dbReference type="SUPFAM" id="SSF53474">
    <property type="entry name" value="alpha/beta-Hydrolases"/>
    <property type="match status" value="1"/>
</dbReference>
<protein>
    <submittedName>
        <fullName evidence="7">Serine carboxypeptidase</fullName>
    </submittedName>
</protein>
<reference evidence="8" key="1">
    <citation type="submission" date="2016-01" db="EMBL/GenBank/DDBJ databases">
        <authorList>
            <person name="Mitreva M."/>
            <person name="Pepin K.H."/>
            <person name="Mihindukulasuriya K.A."/>
            <person name="Fulton R."/>
            <person name="Fronick C."/>
            <person name="O'Laughlin M."/>
            <person name="Miner T."/>
            <person name="Herter B."/>
            <person name="Rosa B.A."/>
            <person name="Cordes M."/>
            <person name="Tomlinson C."/>
            <person name="Wollam A."/>
            <person name="Palsikar V.B."/>
            <person name="Mardis E.R."/>
            <person name="Wilson R.K."/>
        </authorList>
    </citation>
    <scope>NUCLEOTIDE SEQUENCE [LARGE SCALE GENOMIC DNA]</scope>
    <source>
        <strain evidence="8">DNF00019</strain>
    </source>
</reference>
<dbReference type="Gene3D" id="3.40.50.1820">
    <property type="entry name" value="alpha/beta hydrolase"/>
    <property type="match status" value="1"/>
</dbReference>
<dbReference type="GO" id="GO:0006508">
    <property type="term" value="P:proteolysis"/>
    <property type="evidence" value="ECO:0007669"/>
    <property type="project" value="UniProtKB-KW"/>
</dbReference>
<dbReference type="PATRIC" id="fig|1393034.3.peg.1197"/>
<keyword evidence="1 7" id="KW-0121">Carboxypeptidase</keyword>
<evidence type="ECO:0000313" key="7">
    <source>
        <dbReference type="EMBL" id="KXB33256.1"/>
    </source>
</evidence>
<gene>
    <name evidence="7" type="ORF">HMPREF3192_01228</name>
</gene>
<dbReference type="AlphaFoldDB" id="A0A133XQN8"/>
<accession>A0A133XQN8</accession>
<dbReference type="Pfam" id="PF00450">
    <property type="entry name" value="Peptidase_S10"/>
    <property type="match status" value="1"/>
</dbReference>
<keyword evidence="2" id="KW-0645">Protease</keyword>
<sequence length="516" mass="55922">MSDITNDQNATGQVAPATPAAATPAAAPAKPDEFRTVAADPRPAVPASASARLTWSNNGKTLNYTATAGHLDVREDTGALLAQMFSIGYVVTNDGAADAQRPVTFAFNGGPGSASVPVNIGGIGPIRCKTDGVKHLSRPEIEDNPYTLLQQTDLVFLDAPGTGWSTLAEGADPKKIFGIDGDASAFSRAIQDWLEKNNRWDSPVYLFGESYGTIRNAALMRLLGEQGVYVSGVIMLSAIFDWVQTLPGNDLYYLGMMPTYAATAQFFGKAGTEFDEKTWFDKAMDFADDVLAPALLKGDRLSAKKEREVAGQLSEFVGLPAEFIAASHLRISLETFRAKLLEAEGKIAGRLDTRFSSDAYHPAQSSSEFLASEDASIDAVDATWNVAFLHFLRDKLGYVAPSRYLGSNYGTIGVNWDWNHQAAGTEEKVGAPNVSFDIAAALRRSPRTKLAILGGRYDAATTYWNVVHDMSAQFFSDEIKANIEWHLYNCGHMAYVDVPTLIAMYDDLKAFYAKQA</sequence>